<feature type="domain" description="Endonuclease/exonuclease/phosphatase" evidence="1">
    <location>
        <begin position="36"/>
        <end position="256"/>
    </location>
</feature>
<dbReference type="Pfam" id="PF03372">
    <property type="entry name" value="Exo_endo_phos"/>
    <property type="match status" value="1"/>
</dbReference>
<dbReference type="PATRIC" id="fig|1300342.3.peg.1417"/>
<dbReference type="InterPro" id="IPR005135">
    <property type="entry name" value="Endo/exonuclease/phosphatase"/>
</dbReference>
<dbReference type="GO" id="GO:0004519">
    <property type="term" value="F:endonuclease activity"/>
    <property type="evidence" value="ECO:0007669"/>
    <property type="project" value="UniProtKB-KW"/>
</dbReference>
<keyword evidence="2" id="KW-0540">Nuclease</keyword>
<gene>
    <name evidence="2" type="ORF">I596_1454</name>
</gene>
<dbReference type="GO" id="GO:0006506">
    <property type="term" value="P:GPI anchor biosynthetic process"/>
    <property type="evidence" value="ECO:0007669"/>
    <property type="project" value="TreeGrafter"/>
</dbReference>
<keyword evidence="3" id="KW-1185">Reference proteome</keyword>
<accession>A0A160DTY3</accession>
<evidence type="ECO:0000259" key="1">
    <source>
        <dbReference type="Pfam" id="PF03372"/>
    </source>
</evidence>
<dbReference type="InterPro" id="IPR051916">
    <property type="entry name" value="GPI-anchor_lipid_remodeler"/>
</dbReference>
<keyword evidence="2" id="KW-0378">Hydrolase</keyword>
<dbReference type="GO" id="GO:0004527">
    <property type="term" value="F:exonuclease activity"/>
    <property type="evidence" value="ECO:0007669"/>
    <property type="project" value="UniProtKB-KW"/>
</dbReference>
<keyword evidence="2" id="KW-0269">Exonuclease</keyword>
<dbReference type="OrthoDB" id="9793162at2"/>
<dbReference type="EMBL" id="CP015249">
    <property type="protein sequence ID" value="ANB17480.1"/>
    <property type="molecule type" value="Genomic_DNA"/>
</dbReference>
<proteinExistence type="predicted"/>
<dbReference type="AlphaFoldDB" id="A0A160DTY3"/>
<dbReference type="KEGG" id="dko:I596_1454"/>
<dbReference type="STRING" id="1300342.I596_1454"/>
<evidence type="ECO:0000313" key="2">
    <source>
        <dbReference type="EMBL" id="ANB17480.1"/>
    </source>
</evidence>
<sequence length="265" mass="29874">MDIERLQPPVQPEPVVELPASLRILTINMHKGFGFLNRGFVLHELREAVRASGADVVFLQEVLGAHRRHASRYANWPDQPQYEFLADSMWPQFAYGRNAVYPQGDHGNALLSKYPILQHGNIDVSVGRHERRGLLHCALTLPGAGIVVHAICVHLGLRERQRRSQIGSLIDYVATSVPLDAPVIVAGDFNDWRGRIGDTLDEVGLREVFAARERSPARTFPARWPLLRLDRIYVRGLHIEEAAVLDTRPWSHLSDHVPLVAQVRL</sequence>
<dbReference type="PANTHER" id="PTHR14859:SF1">
    <property type="entry name" value="PGAP2-INTERACTING PROTEIN"/>
    <property type="match status" value="1"/>
</dbReference>
<reference evidence="2 3" key="1">
    <citation type="submission" date="2016-04" db="EMBL/GenBank/DDBJ databases">
        <title>Complete genome sequence of Dokdonella koreensis DS-123T.</title>
        <authorList>
            <person name="Kim J.F."/>
            <person name="Lee H."/>
            <person name="Kwak M.-J."/>
        </authorList>
    </citation>
    <scope>NUCLEOTIDE SEQUENCE [LARGE SCALE GENOMIC DNA]</scope>
    <source>
        <strain evidence="2 3">DS-123</strain>
    </source>
</reference>
<dbReference type="PANTHER" id="PTHR14859">
    <property type="entry name" value="CALCOFLUOR WHITE HYPERSENSITIVE PROTEIN PRECURSOR"/>
    <property type="match status" value="1"/>
</dbReference>
<dbReference type="InterPro" id="IPR036691">
    <property type="entry name" value="Endo/exonu/phosph_ase_sf"/>
</dbReference>
<evidence type="ECO:0000313" key="3">
    <source>
        <dbReference type="Proteomes" id="UP000076830"/>
    </source>
</evidence>
<name>A0A160DTY3_9GAMM</name>
<dbReference type="SUPFAM" id="SSF56219">
    <property type="entry name" value="DNase I-like"/>
    <property type="match status" value="1"/>
</dbReference>
<dbReference type="GO" id="GO:0016020">
    <property type="term" value="C:membrane"/>
    <property type="evidence" value="ECO:0007669"/>
    <property type="project" value="GOC"/>
</dbReference>
<protein>
    <submittedName>
        <fullName evidence="2">Endonuclease/Exonuclease/phosphatase family protein</fullName>
    </submittedName>
</protein>
<keyword evidence="2" id="KW-0255">Endonuclease</keyword>
<dbReference type="Gene3D" id="3.60.10.10">
    <property type="entry name" value="Endonuclease/exonuclease/phosphatase"/>
    <property type="match status" value="1"/>
</dbReference>
<organism evidence="2 3">
    <name type="scientific">Dokdonella koreensis DS-123</name>
    <dbReference type="NCBI Taxonomy" id="1300342"/>
    <lineage>
        <taxon>Bacteria</taxon>
        <taxon>Pseudomonadati</taxon>
        <taxon>Pseudomonadota</taxon>
        <taxon>Gammaproteobacteria</taxon>
        <taxon>Lysobacterales</taxon>
        <taxon>Rhodanobacteraceae</taxon>
        <taxon>Dokdonella</taxon>
    </lineage>
</organism>
<dbReference type="Proteomes" id="UP000076830">
    <property type="component" value="Chromosome"/>
</dbReference>